<dbReference type="InterPro" id="IPR008979">
    <property type="entry name" value="Galactose-bd-like_sf"/>
</dbReference>
<sequence length="634" mass="69835">MRFLLLLFAFTSTVASAQSFKTAGIFGNNMVVQQKINAPVWGLAAPGEKIEIEFAGTHSAGHADGSGKWMIRLPQLEAGGPYIMIIKGGRETLTFSNVMVGEVWLASGQSNMSFSVDGVVNKDATVSSADFPNIREVHVPEQVSGTPLRDLDGLQWNVCTPQTVGNFSAVAFFFARALQKEKNIAVGIINSSNSGTPAEAWTSADMLFTHPDFKTRILDLRHHPEDWAALDKEGLVIQKEYRRIIETTKAGQEMGVHKLKYNDAAWPQANYPIVVSKLGLGGYRLLWFRKNITLPSKPKGDLVLSLGKVIQQDITYVNGIEVGRTNHQGERTYTVPAKVLKAGVNVIAIRLLSEWGYGRIGNPADVPRLHSLDKKTDINLSGAWSYNSNLEPDLPVAKDYSLEPSSLFNAMISPIIPYGIRGALWYQGEGNSGKPAQYETLLPLLFTDWRTRWQLGNFPFLIVQLPNYAPGGNNWVRMRDVQAKALQYPNTGLAVTIDLGDPNDVHPRDKEPVGERLHAVAEHVAYGEDRVYTGPIFSAAKRYGNKLRITFDQTGSGLVLKRNTPSVFLVCGEDRKFHEATMVAIEGNTVVVTCDAVPDPIAIRYAWSGNPDASLHNNEGFPAAPFRSDTFELN</sequence>
<dbReference type="Proteomes" id="UP000613030">
    <property type="component" value="Unassembled WGS sequence"/>
</dbReference>
<dbReference type="PANTHER" id="PTHR22901">
    <property type="entry name" value="SIALATE O-ACETYLESTERASE"/>
    <property type="match status" value="1"/>
</dbReference>
<comment type="caution">
    <text evidence="4">The sequence shown here is derived from an EMBL/GenBank/DDBJ whole genome shotgun (WGS) entry which is preliminary data.</text>
</comment>
<keyword evidence="1" id="KW-0378">Hydrolase</keyword>
<dbReference type="SUPFAM" id="SSF52266">
    <property type="entry name" value="SGNH hydrolase"/>
    <property type="match status" value="1"/>
</dbReference>
<name>A0ABS1L0T4_9BACT</name>
<protein>
    <recommendedName>
        <fullName evidence="3">Sialate O-acetylesterase domain-containing protein</fullName>
    </recommendedName>
</protein>
<dbReference type="Pfam" id="PF03629">
    <property type="entry name" value="SASA"/>
    <property type="match status" value="1"/>
</dbReference>
<dbReference type="PANTHER" id="PTHR22901:SF0">
    <property type="entry name" value="SIALATE O-ACETYLESTERASE"/>
    <property type="match status" value="1"/>
</dbReference>
<evidence type="ECO:0000313" key="5">
    <source>
        <dbReference type="Proteomes" id="UP000613030"/>
    </source>
</evidence>
<dbReference type="RefSeq" id="WP_202015667.1">
    <property type="nucleotide sequence ID" value="NZ_JAERRB010000015.1"/>
</dbReference>
<gene>
    <name evidence="4" type="ORF">JI741_29000</name>
</gene>
<dbReference type="InterPro" id="IPR039329">
    <property type="entry name" value="SIAE"/>
</dbReference>
<dbReference type="InterPro" id="IPR036514">
    <property type="entry name" value="SGNH_hydro_sf"/>
</dbReference>
<evidence type="ECO:0000259" key="3">
    <source>
        <dbReference type="Pfam" id="PF03629"/>
    </source>
</evidence>
<dbReference type="SUPFAM" id="SSF49785">
    <property type="entry name" value="Galactose-binding domain-like"/>
    <property type="match status" value="1"/>
</dbReference>
<organism evidence="4 5">
    <name type="scientific">Chryseolinea lacunae</name>
    <dbReference type="NCBI Taxonomy" id="2801331"/>
    <lineage>
        <taxon>Bacteria</taxon>
        <taxon>Pseudomonadati</taxon>
        <taxon>Bacteroidota</taxon>
        <taxon>Cytophagia</taxon>
        <taxon>Cytophagales</taxon>
        <taxon>Fulvivirgaceae</taxon>
        <taxon>Chryseolinea</taxon>
    </lineage>
</organism>
<evidence type="ECO:0000313" key="4">
    <source>
        <dbReference type="EMBL" id="MBL0745304.1"/>
    </source>
</evidence>
<dbReference type="InterPro" id="IPR005181">
    <property type="entry name" value="SASA"/>
</dbReference>
<feature type="chain" id="PRO_5046777155" description="Sialate O-acetylesterase domain-containing protein" evidence="2">
    <location>
        <begin position="18"/>
        <end position="634"/>
    </location>
</feature>
<keyword evidence="5" id="KW-1185">Reference proteome</keyword>
<evidence type="ECO:0000256" key="2">
    <source>
        <dbReference type="SAM" id="SignalP"/>
    </source>
</evidence>
<dbReference type="Gene3D" id="3.40.50.1110">
    <property type="entry name" value="SGNH hydrolase"/>
    <property type="match status" value="2"/>
</dbReference>
<accession>A0ABS1L0T4</accession>
<dbReference type="EMBL" id="JAERRB010000015">
    <property type="protein sequence ID" value="MBL0745304.1"/>
    <property type="molecule type" value="Genomic_DNA"/>
</dbReference>
<keyword evidence="2" id="KW-0732">Signal</keyword>
<proteinExistence type="predicted"/>
<evidence type="ECO:0000256" key="1">
    <source>
        <dbReference type="ARBA" id="ARBA00022801"/>
    </source>
</evidence>
<reference evidence="4 5" key="1">
    <citation type="submission" date="2021-01" db="EMBL/GenBank/DDBJ databases">
        <title>Chryseolinea sp. Jin1 Genome sequencing and assembly.</title>
        <authorList>
            <person name="Kim I."/>
        </authorList>
    </citation>
    <scope>NUCLEOTIDE SEQUENCE [LARGE SCALE GENOMIC DNA]</scope>
    <source>
        <strain evidence="4 5">Jin1</strain>
    </source>
</reference>
<feature type="signal peptide" evidence="2">
    <location>
        <begin position="1"/>
        <end position="17"/>
    </location>
</feature>
<feature type="domain" description="Sialate O-acetylesterase" evidence="3">
    <location>
        <begin position="419"/>
        <end position="506"/>
    </location>
</feature>